<dbReference type="PIRSF" id="PIRSF010372">
    <property type="entry name" value="PaiB"/>
    <property type="match status" value="1"/>
</dbReference>
<dbReference type="SUPFAM" id="SSF50475">
    <property type="entry name" value="FMN-binding split barrel"/>
    <property type="match status" value="1"/>
</dbReference>
<keyword evidence="2" id="KW-1185">Reference proteome</keyword>
<dbReference type="InterPro" id="IPR007396">
    <property type="entry name" value="TR_PAI2-type"/>
</dbReference>
<name>A0ABY4ZPD3_9CAUL</name>
<evidence type="ECO:0000313" key="1">
    <source>
        <dbReference type="EMBL" id="USQ94658.1"/>
    </source>
</evidence>
<gene>
    <name evidence="1" type="ORF">MZV50_19045</name>
</gene>
<accession>A0ABY4ZPD3</accession>
<dbReference type="Pfam" id="PF04299">
    <property type="entry name" value="FMN_bind_2"/>
    <property type="match status" value="1"/>
</dbReference>
<dbReference type="PANTHER" id="PTHR35802">
    <property type="entry name" value="PROTEASE SYNTHASE AND SPORULATION PROTEIN PAI 2"/>
    <property type="match status" value="1"/>
</dbReference>
<sequence length="200" mass="21950">MHPAPAFRVEDRVILLDFLRAHPFVTIAASVGGRPFVAQTPVVVRDLDGEVALDFHLSRGNGLTPHLTQGFRAVALATGLDAYVSPDWYASADQVPTWNYQSVEAEGSVAPLDEAELIALLDDLSAQEEARLLPKKPWTRDKMKAGKFESLLRGIQGGRLFVERLEGTFKLSQNRVEADRLGAAAGLKDHPIAQLMRNIL</sequence>
<protein>
    <submittedName>
        <fullName evidence="1">FMN-binding negative transcriptional regulator</fullName>
    </submittedName>
</protein>
<dbReference type="InterPro" id="IPR012349">
    <property type="entry name" value="Split_barrel_FMN-bd"/>
</dbReference>
<dbReference type="Proteomes" id="UP001057520">
    <property type="component" value="Chromosome"/>
</dbReference>
<dbReference type="EMBL" id="CP096040">
    <property type="protein sequence ID" value="USQ94658.1"/>
    <property type="molecule type" value="Genomic_DNA"/>
</dbReference>
<dbReference type="PANTHER" id="PTHR35802:SF1">
    <property type="entry name" value="PROTEASE SYNTHASE AND SPORULATION PROTEIN PAI 2"/>
    <property type="match status" value="1"/>
</dbReference>
<proteinExistence type="predicted"/>
<organism evidence="1 2">
    <name type="scientific">Caulobacter segnis</name>
    <dbReference type="NCBI Taxonomy" id="88688"/>
    <lineage>
        <taxon>Bacteria</taxon>
        <taxon>Pseudomonadati</taxon>
        <taxon>Pseudomonadota</taxon>
        <taxon>Alphaproteobacteria</taxon>
        <taxon>Caulobacterales</taxon>
        <taxon>Caulobacteraceae</taxon>
        <taxon>Caulobacter</taxon>
    </lineage>
</organism>
<evidence type="ECO:0000313" key="2">
    <source>
        <dbReference type="Proteomes" id="UP001057520"/>
    </source>
</evidence>
<reference evidence="1 2" key="1">
    <citation type="submission" date="2022-04" db="EMBL/GenBank/DDBJ databases">
        <title>Genome sequence of soybean root-associated Caulobacter segnis RL271.</title>
        <authorList>
            <person name="Longley R."/>
            <person name="Bonito G."/>
            <person name="Trigodet F."/>
            <person name="Crosson S."/>
            <person name="Fiebig A."/>
        </authorList>
    </citation>
    <scope>NUCLEOTIDE SEQUENCE [LARGE SCALE GENOMIC DNA]</scope>
    <source>
        <strain evidence="1 2">RL271</strain>
    </source>
</reference>
<dbReference type="Gene3D" id="2.30.110.10">
    <property type="entry name" value="Electron Transport, Fmn-binding Protein, Chain A"/>
    <property type="match status" value="1"/>
</dbReference>